<name>G3MB50_9CAUD</name>
<organism evidence="1 2">
    <name type="scientific">Bacillus phage G</name>
    <dbReference type="NCBI Taxonomy" id="2884420"/>
    <lineage>
        <taxon>Viruses</taxon>
        <taxon>Duplodnaviria</taxon>
        <taxon>Heunggongvirae</taxon>
        <taxon>Uroviricota</taxon>
        <taxon>Caudoviricetes</taxon>
        <taxon>Donellivirus</taxon>
        <taxon>Donellivirus gee</taxon>
    </lineage>
</organism>
<evidence type="ECO:0000313" key="2">
    <source>
        <dbReference type="Proteomes" id="UP000009273"/>
    </source>
</evidence>
<proteinExistence type="predicted"/>
<keyword evidence="2" id="KW-1185">Reference proteome</keyword>
<dbReference type="EMBL" id="JN638751">
    <property type="protein sequence ID" value="AEO93913.1"/>
    <property type="molecule type" value="Genomic_DNA"/>
</dbReference>
<dbReference type="GeneID" id="18563878"/>
<dbReference type="RefSeq" id="YP_009015962.1">
    <property type="nucleotide sequence ID" value="NC_023719.1"/>
</dbReference>
<evidence type="ECO:0000313" key="1">
    <source>
        <dbReference type="EMBL" id="AEO93913.1"/>
    </source>
</evidence>
<reference evidence="1 2" key="1">
    <citation type="submission" date="2011-09" db="EMBL/GenBank/DDBJ databases">
        <authorList>
            <person name="Pope W.H."/>
            <person name="Pedulla M.L."/>
            <person name="Ford M.E."/>
            <person name="Peebles C.L."/>
            <person name="Hatfull G.H."/>
            <person name="Hendrix R.W."/>
        </authorList>
    </citation>
    <scope>NUCLEOTIDE SEQUENCE [LARGE SCALE GENOMIC DNA]</scope>
    <source>
        <strain evidence="1">G</strain>
    </source>
</reference>
<protein>
    <submittedName>
        <fullName evidence="1">Gp670</fullName>
    </submittedName>
</protein>
<dbReference type="KEGG" id="vg:18563878"/>
<dbReference type="Proteomes" id="UP000009273">
    <property type="component" value="Segment"/>
</dbReference>
<accession>G3MB50</accession>
<gene>
    <name evidence="1" type="primary">670</name>
    <name evidence="1" type="ORF">G_670</name>
</gene>
<sequence>MKRDEFNQKLTGRLKANGLDYETMMKKIGDDLAKAMNYHMEEKYSNLQKTLMTVTRCVSGHMFGYIDSDVISEINGKKICNNCERTYLEKYATERVAEHSTFEEFVESQVVLEKLTEED</sequence>